<feature type="region of interest" description="Disordered" evidence="1">
    <location>
        <begin position="164"/>
        <end position="205"/>
    </location>
</feature>
<sequence>MSEEPARYTLCLASHSRSPPLHPAPWLKFDLRSVPNPSRSLRQTNTGKHWALRKELLKDPVFQSELDRAQTAIAAAMADFELSRKDSVAQRNRTPEEAGHLAQEDSQDLEGVEQANPGPEDVLRVSCFCEMGKHRSPAFVESLAAAGGWPENWDVKVIHRELDGPDDTEGLIGKNRRNGPAKKRRWKRSARFPSEVHEHNGIWKE</sequence>
<feature type="compositionally biased region" description="Basic residues" evidence="1">
    <location>
        <begin position="174"/>
        <end position="190"/>
    </location>
</feature>
<gene>
    <name evidence="2" type="ORF">SLS56_001233</name>
</gene>
<evidence type="ECO:0000256" key="1">
    <source>
        <dbReference type="SAM" id="MobiDB-lite"/>
    </source>
</evidence>
<name>A0ABR3T9P3_9PEZI</name>
<dbReference type="EMBL" id="JAJVDC020000007">
    <property type="protein sequence ID" value="KAL1636254.1"/>
    <property type="molecule type" value="Genomic_DNA"/>
</dbReference>
<feature type="region of interest" description="Disordered" evidence="1">
    <location>
        <begin position="86"/>
        <end position="117"/>
    </location>
</feature>
<feature type="compositionally biased region" description="Basic and acidic residues" evidence="1">
    <location>
        <begin position="86"/>
        <end position="103"/>
    </location>
</feature>
<keyword evidence="3" id="KW-1185">Reference proteome</keyword>
<proteinExistence type="predicted"/>
<feature type="compositionally biased region" description="Basic and acidic residues" evidence="1">
    <location>
        <begin position="194"/>
        <end position="205"/>
    </location>
</feature>
<accession>A0ABR3T9P3</accession>
<dbReference type="Proteomes" id="UP001521116">
    <property type="component" value="Unassembled WGS sequence"/>
</dbReference>
<evidence type="ECO:0000313" key="2">
    <source>
        <dbReference type="EMBL" id="KAL1636254.1"/>
    </source>
</evidence>
<protein>
    <submittedName>
        <fullName evidence="2">Uncharacterized protein</fullName>
    </submittedName>
</protein>
<evidence type="ECO:0000313" key="3">
    <source>
        <dbReference type="Proteomes" id="UP001521116"/>
    </source>
</evidence>
<organism evidence="2 3">
    <name type="scientific">Neofusicoccum ribis</name>
    <dbReference type="NCBI Taxonomy" id="45134"/>
    <lineage>
        <taxon>Eukaryota</taxon>
        <taxon>Fungi</taxon>
        <taxon>Dikarya</taxon>
        <taxon>Ascomycota</taxon>
        <taxon>Pezizomycotina</taxon>
        <taxon>Dothideomycetes</taxon>
        <taxon>Dothideomycetes incertae sedis</taxon>
        <taxon>Botryosphaeriales</taxon>
        <taxon>Botryosphaeriaceae</taxon>
        <taxon>Neofusicoccum</taxon>
    </lineage>
</organism>
<comment type="caution">
    <text evidence="2">The sequence shown here is derived from an EMBL/GenBank/DDBJ whole genome shotgun (WGS) entry which is preliminary data.</text>
</comment>
<reference evidence="2 3" key="1">
    <citation type="submission" date="2024-02" db="EMBL/GenBank/DDBJ databases">
        <title>De novo assembly and annotation of 12 fungi associated with fruit tree decline syndrome in Ontario, Canada.</title>
        <authorList>
            <person name="Sulman M."/>
            <person name="Ellouze W."/>
            <person name="Ilyukhin E."/>
        </authorList>
    </citation>
    <scope>NUCLEOTIDE SEQUENCE [LARGE SCALE GENOMIC DNA]</scope>
    <source>
        <strain evidence="2 3">M1-105</strain>
    </source>
</reference>